<evidence type="ECO:0000256" key="3">
    <source>
        <dbReference type="SAM" id="SignalP"/>
    </source>
</evidence>
<organism evidence="4">
    <name type="scientific">Ananas comosus var. bracteatus</name>
    <name type="common">red pineapple</name>
    <dbReference type="NCBI Taxonomy" id="296719"/>
    <lineage>
        <taxon>Eukaryota</taxon>
        <taxon>Viridiplantae</taxon>
        <taxon>Streptophyta</taxon>
        <taxon>Embryophyta</taxon>
        <taxon>Tracheophyta</taxon>
        <taxon>Spermatophyta</taxon>
        <taxon>Magnoliopsida</taxon>
        <taxon>Liliopsida</taxon>
        <taxon>Poales</taxon>
        <taxon>Bromeliaceae</taxon>
        <taxon>Bromelioideae</taxon>
        <taxon>Ananas</taxon>
    </lineage>
</organism>
<proteinExistence type="predicted"/>
<feature type="chain" id="PRO_5028049793" evidence="3">
    <location>
        <begin position="28"/>
        <end position="125"/>
    </location>
</feature>
<evidence type="ECO:0000256" key="1">
    <source>
        <dbReference type="SAM" id="MobiDB-lite"/>
    </source>
</evidence>
<dbReference type="EMBL" id="LR862130">
    <property type="protein sequence ID" value="CAD1829775.1"/>
    <property type="molecule type" value="Genomic_DNA"/>
</dbReference>
<dbReference type="AlphaFoldDB" id="A0A6V7PG08"/>
<sequence length="125" mass="13074">MPTPGLIRTLVFLGGALSGTLVKAALAVRQATEEPRGGGGNSTGDNHTGNEMPQRPPLLLLRPPPSVDRDQQREKKTTPMPTLGLIGALAFLGVALIPKLVGEALPARQAIPRSTPVGEARNSTR</sequence>
<keyword evidence="2" id="KW-0472">Membrane</keyword>
<protein>
    <submittedName>
        <fullName evidence="4">Uncharacterized protein</fullName>
    </submittedName>
</protein>
<feature type="signal peptide" evidence="3">
    <location>
        <begin position="1"/>
        <end position="27"/>
    </location>
</feature>
<feature type="compositionally biased region" description="Basic and acidic residues" evidence="1">
    <location>
        <begin position="67"/>
        <end position="77"/>
    </location>
</feature>
<evidence type="ECO:0000313" key="4">
    <source>
        <dbReference type="EMBL" id="CAD1829775.1"/>
    </source>
</evidence>
<feature type="region of interest" description="Disordered" evidence="1">
    <location>
        <begin position="30"/>
        <end position="80"/>
    </location>
</feature>
<keyword evidence="2" id="KW-0812">Transmembrane</keyword>
<reference evidence="4" key="1">
    <citation type="submission" date="2020-07" db="EMBL/GenBank/DDBJ databases">
        <authorList>
            <person name="Lin J."/>
        </authorList>
    </citation>
    <scope>NUCLEOTIDE SEQUENCE</scope>
</reference>
<keyword evidence="2" id="KW-1133">Transmembrane helix</keyword>
<feature type="transmembrane region" description="Helical" evidence="2">
    <location>
        <begin position="83"/>
        <end position="101"/>
    </location>
</feature>
<accession>A0A6V7PG08</accession>
<keyword evidence="3" id="KW-0732">Signal</keyword>
<evidence type="ECO:0000256" key="2">
    <source>
        <dbReference type="SAM" id="Phobius"/>
    </source>
</evidence>
<name>A0A6V7PG08_ANACO</name>
<feature type="region of interest" description="Disordered" evidence="1">
    <location>
        <begin position="105"/>
        <end position="125"/>
    </location>
</feature>
<gene>
    <name evidence="4" type="ORF">CB5_LOCUS12986</name>
</gene>